<evidence type="ECO:0000256" key="5">
    <source>
        <dbReference type="ARBA" id="ARBA00022692"/>
    </source>
</evidence>
<dbReference type="PANTHER" id="PTHR11132">
    <property type="entry name" value="SOLUTE CARRIER FAMILY 35"/>
    <property type="match status" value="1"/>
</dbReference>
<dbReference type="Pfam" id="PF03151">
    <property type="entry name" value="TPT"/>
    <property type="match status" value="1"/>
</dbReference>
<dbReference type="AlphaFoldDB" id="A0A9R0WMM4"/>
<keyword evidence="12" id="KW-1185">Reference proteome</keyword>
<evidence type="ECO:0000256" key="7">
    <source>
        <dbReference type="ARBA" id="ARBA00022989"/>
    </source>
</evidence>
<keyword evidence="5 9" id="KW-0812">Transmembrane</keyword>
<evidence type="ECO:0000256" key="8">
    <source>
        <dbReference type="ARBA" id="ARBA00023136"/>
    </source>
</evidence>
<dbReference type="InterPro" id="IPR004696">
    <property type="entry name" value="Tpt_PEP_transl"/>
</dbReference>
<dbReference type="EMBL" id="LT934119">
    <property type="protein sequence ID" value="VAI17254.1"/>
    <property type="molecule type" value="Genomic_DNA"/>
</dbReference>
<keyword evidence="4" id="KW-0934">Plastid</keyword>
<dbReference type="GO" id="GO:0015718">
    <property type="term" value="P:monocarboxylic acid transport"/>
    <property type="evidence" value="ECO:0007669"/>
    <property type="project" value="UniProtKB-ARBA"/>
</dbReference>
<evidence type="ECO:0000256" key="9">
    <source>
        <dbReference type="SAM" id="Phobius"/>
    </source>
</evidence>
<evidence type="ECO:0000259" key="10">
    <source>
        <dbReference type="Pfam" id="PF03151"/>
    </source>
</evidence>
<proteinExistence type="predicted"/>
<evidence type="ECO:0000256" key="4">
    <source>
        <dbReference type="ARBA" id="ARBA00022640"/>
    </source>
</evidence>
<comment type="subcellular location">
    <subcellularLocation>
        <location evidence="1">Plastid</location>
        <location evidence="1">Chloroplast membrane</location>
        <topology evidence="1">Multi-pass membrane protein</topology>
    </subcellularLocation>
</comment>
<dbReference type="InterPro" id="IPR037185">
    <property type="entry name" value="EmrE-like"/>
</dbReference>
<protein>
    <recommendedName>
        <fullName evidence="10">Sugar phosphate transporter domain-containing protein</fullName>
    </recommendedName>
</protein>
<feature type="transmembrane region" description="Helical" evidence="9">
    <location>
        <begin position="226"/>
        <end position="253"/>
    </location>
</feature>
<keyword evidence="3" id="KW-0150">Chloroplast</keyword>
<feature type="transmembrane region" description="Helical" evidence="9">
    <location>
        <begin position="161"/>
        <end position="180"/>
    </location>
</feature>
<dbReference type="GO" id="GO:0031969">
    <property type="term" value="C:chloroplast membrane"/>
    <property type="evidence" value="ECO:0007669"/>
    <property type="project" value="UniProtKB-SubCell"/>
</dbReference>
<dbReference type="NCBIfam" id="TIGR00817">
    <property type="entry name" value="tpt"/>
    <property type="match status" value="1"/>
</dbReference>
<evidence type="ECO:0000256" key="1">
    <source>
        <dbReference type="ARBA" id="ARBA00004508"/>
    </source>
</evidence>
<dbReference type="SUPFAM" id="SSF103481">
    <property type="entry name" value="Multidrug resistance efflux transporter EmrE"/>
    <property type="match status" value="2"/>
</dbReference>
<keyword evidence="6" id="KW-0809">Transit peptide</keyword>
<dbReference type="InterPro" id="IPR004853">
    <property type="entry name" value="Sugar_P_trans_dom"/>
</dbReference>
<accession>A0A9R0WMM4</accession>
<organism evidence="11 12">
    <name type="scientific">Triticum turgidum subsp. durum</name>
    <name type="common">Durum wheat</name>
    <name type="synonym">Triticum durum</name>
    <dbReference type="NCBI Taxonomy" id="4567"/>
    <lineage>
        <taxon>Eukaryota</taxon>
        <taxon>Viridiplantae</taxon>
        <taxon>Streptophyta</taxon>
        <taxon>Embryophyta</taxon>
        <taxon>Tracheophyta</taxon>
        <taxon>Spermatophyta</taxon>
        <taxon>Magnoliopsida</taxon>
        <taxon>Liliopsida</taxon>
        <taxon>Poales</taxon>
        <taxon>Poaceae</taxon>
        <taxon>BOP clade</taxon>
        <taxon>Pooideae</taxon>
        <taxon>Triticodae</taxon>
        <taxon>Triticeae</taxon>
        <taxon>Triticinae</taxon>
        <taxon>Triticum</taxon>
    </lineage>
</organism>
<dbReference type="OMA" id="WFRQQVT"/>
<dbReference type="InterPro" id="IPR050186">
    <property type="entry name" value="TPT_transporter"/>
</dbReference>
<evidence type="ECO:0000256" key="3">
    <source>
        <dbReference type="ARBA" id="ARBA00022528"/>
    </source>
</evidence>
<evidence type="ECO:0000256" key="6">
    <source>
        <dbReference type="ARBA" id="ARBA00022946"/>
    </source>
</evidence>
<feature type="transmembrane region" description="Helical" evidence="9">
    <location>
        <begin position="363"/>
        <end position="380"/>
    </location>
</feature>
<keyword evidence="7 9" id="KW-1133">Transmembrane helix</keyword>
<gene>
    <name evidence="11" type="ORF">TRITD_5Av1G130220</name>
</gene>
<reference evidence="11 12" key="1">
    <citation type="submission" date="2017-09" db="EMBL/GenBank/DDBJ databases">
        <authorList>
            <consortium name="International Durum Wheat Genome Sequencing Consortium (IDWGSC)"/>
            <person name="Milanesi L."/>
        </authorList>
    </citation>
    <scope>NUCLEOTIDE SEQUENCE [LARGE SCALE GENOMIC DNA]</scope>
    <source>
        <strain evidence="12">cv. Svevo</strain>
    </source>
</reference>
<evidence type="ECO:0000313" key="11">
    <source>
        <dbReference type="EMBL" id="VAI17254.1"/>
    </source>
</evidence>
<dbReference type="GO" id="GO:0015605">
    <property type="term" value="F:organophosphate ester transmembrane transporter activity"/>
    <property type="evidence" value="ECO:0007669"/>
    <property type="project" value="UniProtKB-ARBA"/>
</dbReference>
<dbReference type="Gramene" id="TRITD5Av1G130220.3">
    <property type="protein sequence ID" value="TRITD5Av1G130220.3"/>
    <property type="gene ID" value="TRITD5Av1G130220"/>
</dbReference>
<keyword evidence="2" id="KW-0813">Transport</keyword>
<keyword evidence="8 9" id="KW-0472">Membrane</keyword>
<evidence type="ECO:0000256" key="2">
    <source>
        <dbReference type="ARBA" id="ARBA00022448"/>
    </source>
</evidence>
<feature type="transmembrane region" description="Helical" evidence="9">
    <location>
        <begin position="130"/>
        <end position="149"/>
    </location>
</feature>
<feature type="domain" description="Sugar phosphate transporter" evidence="10">
    <location>
        <begin position="99"/>
        <end position="380"/>
    </location>
</feature>
<name>A0A9R0WMM4_TRITD</name>
<dbReference type="GO" id="GO:0046943">
    <property type="term" value="F:carboxylic acid transmembrane transporter activity"/>
    <property type="evidence" value="ECO:0007669"/>
    <property type="project" value="UniProtKB-ARBA"/>
</dbReference>
<dbReference type="Proteomes" id="UP000324705">
    <property type="component" value="Chromosome 5A"/>
</dbReference>
<feature type="transmembrane region" description="Helical" evidence="9">
    <location>
        <begin position="99"/>
        <end position="118"/>
    </location>
</feature>
<sequence length="392" mass="41586">MQSAAAIGLLRPCAARPILKSPSPGAARLPASRAALRLSAAAPRAGLVAAAGLGRIGLVPASPEQEKRSDCLVAAAAAGKASAGEEAGEEGGTALAKTLQLGVFFGLWYLFNIYFNIYNKQVLKVFPYPINITTVQFAVGTTISLFMWATGILKRPKISSAQLLAILPLAIVHTMGNLFTNMSLGKVAVSFTHTIKAMEPFFSVLLSAMFLGELPTPWVVLSLLPIVGGVALASISEASFNWAGFLSAMASNVTFQSRNVLSKKLMLKASLDNINLFSIITVMSFFLLAPVTLLTEGVKVTPTYLQSAGLNLQQVYTRSLIAAFCFHAFLARVSPVTHSVGNCVKRVVVIVTSVLFFKTPVSPINSIGTAIALAGVFLYSQLKRLQPKPKTA</sequence>
<feature type="transmembrane region" description="Helical" evidence="9">
    <location>
        <begin position="274"/>
        <end position="295"/>
    </location>
</feature>
<evidence type="ECO:0000313" key="12">
    <source>
        <dbReference type="Proteomes" id="UP000324705"/>
    </source>
</evidence>
<feature type="transmembrane region" description="Helical" evidence="9">
    <location>
        <begin position="201"/>
        <end position="220"/>
    </location>
</feature>